<dbReference type="OrthoDB" id="2942551at2759"/>
<name>D8Q2W9_SCHCM</name>
<dbReference type="VEuPathDB" id="FungiDB:SCHCODRAFT_01169257"/>
<gene>
    <name evidence="2" type="ORF">SCHCODRAFT_256730</name>
</gene>
<proteinExistence type="predicted"/>
<feature type="region of interest" description="Disordered" evidence="1">
    <location>
        <begin position="162"/>
        <end position="218"/>
    </location>
</feature>
<feature type="non-terminal residue" evidence="2">
    <location>
        <position position="218"/>
    </location>
</feature>
<feature type="compositionally biased region" description="Polar residues" evidence="1">
    <location>
        <begin position="45"/>
        <end position="60"/>
    </location>
</feature>
<feature type="region of interest" description="Disordered" evidence="1">
    <location>
        <begin position="1"/>
        <end position="139"/>
    </location>
</feature>
<evidence type="ECO:0000313" key="2">
    <source>
        <dbReference type="EMBL" id="EFI97595.1"/>
    </source>
</evidence>
<dbReference type="KEGG" id="scm:SCHCO_01169257"/>
<organism evidence="3">
    <name type="scientific">Schizophyllum commune (strain H4-8 / FGSC 9210)</name>
    <name type="common">Split gill fungus</name>
    <dbReference type="NCBI Taxonomy" id="578458"/>
    <lineage>
        <taxon>Eukaryota</taxon>
        <taxon>Fungi</taxon>
        <taxon>Dikarya</taxon>
        <taxon>Basidiomycota</taxon>
        <taxon>Agaricomycotina</taxon>
        <taxon>Agaricomycetes</taxon>
        <taxon>Agaricomycetidae</taxon>
        <taxon>Agaricales</taxon>
        <taxon>Schizophyllaceae</taxon>
        <taxon>Schizophyllum</taxon>
    </lineage>
</organism>
<reference evidence="2 3" key="1">
    <citation type="journal article" date="2010" name="Nat. Biotechnol.">
        <title>Genome sequence of the model mushroom Schizophyllum commune.</title>
        <authorList>
            <person name="Ohm R.A."/>
            <person name="de Jong J.F."/>
            <person name="Lugones L.G."/>
            <person name="Aerts A."/>
            <person name="Kothe E."/>
            <person name="Stajich J.E."/>
            <person name="de Vries R.P."/>
            <person name="Record E."/>
            <person name="Levasseur A."/>
            <person name="Baker S.E."/>
            <person name="Bartholomew K.A."/>
            <person name="Coutinho P.M."/>
            <person name="Erdmann S."/>
            <person name="Fowler T.J."/>
            <person name="Gathman A.C."/>
            <person name="Lombard V."/>
            <person name="Henrissat B."/>
            <person name="Knabe N."/>
            <person name="Kuees U."/>
            <person name="Lilly W.W."/>
            <person name="Lindquist E."/>
            <person name="Lucas S."/>
            <person name="Magnuson J.K."/>
            <person name="Piumi F."/>
            <person name="Raudaskoski M."/>
            <person name="Salamov A."/>
            <person name="Schmutz J."/>
            <person name="Schwarze F.W.M.R."/>
            <person name="vanKuyk P.A."/>
            <person name="Horton J.S."/>
            <person name="Grigoriev I.V."/>
            <person name="Woesten H.A.B."/>
        </authorList>
    </citation>
    <scope>NUCLEOTIDE SEQUENCE [LARGE SCALE GENOMIC DNA]</scope>
    <source>
        <strain evidence="3">H4-8 / FGSC 9210</strain>
    </source>
</reference>
<accession>D8Q2W9</accession>
<protein>
    <submittedName>
        <fullName evidence="2">Uncharacterized protein</fullName>
    </submittedName>
</protein>
<dbReference type="AlphaFoldDB" id="D8Q2W9"/>
<dbReference type="Proteomes" id="UP000007431">
    <property type="component" value="Unassembled WGS sequence"/>
</dbReference>
<dbReference type="GeneID" id="9592777"/>
<sequence length="218" mass="22874">MSSESLGLSQGNTSRRRSGSNSNAGPSGIPSLRSLRSLLPFGPSKNSTPARTPSKAATKSPTKDGSFYHGKSMSMSIGASPQPAHTSTPVRGALSSFTRKASATASLGRDRKGSLSKETPTRTSFAWDPNMAKSLPSRDRNTAFSALPVISIHRNFSEAAGGVNELEKELNTRRPGPQRDLGSRTSSSISRLDKPLPLEPGGLSPAPSTQQLELDSGA</sequence>
<feature type="compositionally biased region" description="Polar residues" evidence="1">
    <location>
        <begin position="206"/>
        <end position="218"/>
    </location>
</feature>
<evidence type="ECO:0000313" key="3">
    <source>
        <dbReference type="Proteomes" id="UP000007431"/>
    </source>
</evidence>
<dbReference type="HOGENOM" id="CLU_1269605_0_0_1"/>
<feature type="compositionally biased region" description="Polar residues" evidence="1">
    <location>
        <begin position="73"/>
        <end position="105"/>
    </location>
</feature>
<feature type="compositionally biased region" description="Low complexity" evidence="1">
    <location>
        <begin position="9"/>
        <end position="44"/>
    </location>
</feature>
<dbReference type="InParanoid" id="D8Q2W9"/>
<keyword evidence="3" id="KW-1185">Reference proteome</keyword>
<dbReference type="EMBL" id="GL377305">
    <property type="protein sequence ID" value="EFI97595.1"/>
    <property type="molecule type" value="Genomic_DNA"/>
</dbReference>
<evidence type="ECO:0000256" key="1">
    <source>
        <dbReference type="SAM" id="MobiDB-lite"/>
    </source>
</evidence>